<dbReference type="Pfam" id="PF13860">
    <property type="entry name" value="FlgD_ig"/>
    <property type="match status" value="1"/>
</dbReference>
<dbReference type="Pfam" id="PF01476">
    <property type="entry name" value="LysM"/>
    <property type="match status" value="4"/>
</dbReference>
<feature type="signal peptide" evidence="1">
    <location>
        <begin position="1"/>
        <end position="29"/>
    </location>
</feature>
<dbReference type="AlphaFoldDB" id="A0A1I0CIC8"/>
<protein>
    <submittedName>
        <fullName evidence="4">FlgD Ig-like domain-containing protein</fullName>
    </submittedName>
</protein>
<dbReference type="PROSITE" id="PS51782">
    <property type="entry name" value="LYSM"/>
    <property type="match status" value="4"/>
</dbReference>
<dbReference type="CDD" id="cd00118">
    <property type="entry name" value="LysM"/>
    <property type="match status" value="4"/>
</dbReference>
<feature type="domain" description="LysM" evidence="3">
    <location>
        <begin position="594"/>
        <end position="638"/>
    </location>
</feature>
<dbReference type="GO" id="GO:0008932">
    <property type="term" value="F:lytic endotransglycosylase activity"/>
    <property type="evidence" value="ECO:0007669"/>
    <property type="project" value="TreeGrafter"/>
</dbReference>
<dbReference type="SUPFAM" id="SSF54106">
    <property type="entry name" value="LysM domain"/>
    <property type="match status" value="4"/>
</dbReference>
<sequence length="752" mass="83817">MKYYARKAFLGFCLVLLLMLLMPPLEAMASSEGGQPPNLTSSNLSTRIVAYHGNDTPGHVEIFIATDKPTLGNIDVIGSAVSSIGRTISTKIYLSTEEYKEEHRVNWAPWNDQWPSWEHLPAGEYTLKLNLYDEDGNQSIGMPLGTITVVEELNPRPIIEEVKVDTVSISPEYGVIENLATISYQLNRPAEVLVTIYQNGDSYETSMMRLQPGIHTIEWDGRNNKGMIMANGEYAVNFSTRETTADWHRNYFDFDNMIEIKDGDHNLPEWRADEIVTSISLDGNEISMKENGNRSIEGNITLGEDAYISVWMVNATKTNVSNLISYQKLSEGTHSFNWSGKDPYGGDLMNGTYYLKVTVFDATGTSGDIIYESEMVTIKDGHRPTVSEDAQWVRVIEDTVMSVYPMGSRYIAKTGETFPILEGGQYMYGGSGSYTVLVAGEVPGLISVGKVELTNIDQIPMKWGYASQQEVNLLKEPINHSNTIENATLGTPLRIIKEEGNWYRVLSPLGRQLFVKSTDLSLDKIESQEEPAILHIVVQGDTLWKISQAYGVTVDAISKENNFNPANELNIGKVLIIPKTATAEPVIGEDKQGNIYTVAAGDSLWEIAQRHGTTVEVIAALNNLDVNHYLEIGKRLQMPTSSNNEVDQKKPQVIYTVKSGDSLWKIAQLYHTTINAISEVNQINPADDLMIGQRLIIPMEPNSMINYVVRAGDSLWKISQSYNTTVEIIASINEFNPNNTIFPGQQLKIQVR</sequence>
<dbReference type="InterPro" id="IPR036779">
    <property type="entry name" value="LysM_dom_sf"/>
</dbReference>
<dbReference type="PANTHER" id="PTHR33734">
    <property type="entry name" value="LYSM DOMAIN-CONTAINING GPI-ANCHORED PROTEIN 2"/>
    <property type="match status" value="1"/>
</dbReference>
<evidence type="ECO:0000313" key="4">
    <source>
        <dbReference type="EMBL" id="SET19364.1"/>
    </source>
</evidence>
<evidence type="ECO:0000313" key="5">
    <source>
        <dbReference type="Proteomes" id="UP000199568"/>
    </source>
</evidence>
<dbReference type="PANTHER" id="PTHR33734:SF22">
    <property type="entry name" value="MEMBRANE-BOUND LYTIC MUREIN TRANSGLYCOSYLASE D"/>
    <property type="match status" value="1"/>
</dbReference>
<dbReference type="PROSITE" id="PS50943">
    <property type="entry name" value="HTH_CROC1"/>
    <property type="match status" value="1"/>
</dbReference>
<dbReference type="InterPro" id="IPR018392">
    <property type="entry name" value="LysM"/>
</dbReference>
<dbReference type="Gene3D" id="3.10.350.10">
    <property type="entry name" value="LysM domain"/>
    <property type="match status" value="4"/>
</dbReference>
<dbReference type="Gene3D" id="2.60.40.4070">
    <property type="match status" value="2"/>
</dbReference>
<dbReference type="EMBL" id="FOHU01000005">
    <property type="protein sequence ID" value="SET19364.1"/>
    <property type="molecule type" value="Genomic_DNA"/>
</dbReference>
<dbReference type="STRING" id="426128.SAMN05660297_01681"/>
<dbReference type="SMART" id="SM00257">
    <property type="entry name" value="LysM"/>
    <property type="match status" value="4"/>
</dbReference>
<keyword evidence="1" id="KW-0732">Signal</keyword>
<dbReference type="InterPro" id="IPR025965">
    <property type="entry name" value="FlgD/Vpr_Ig-like"/>
</dbReference>
<feature type="domain" description="HTH cro/C1-type" evidence="2">
    <location>
        <begin position="541"/>
        <end position="557"/>
    </location>
</feature>
<feature type="chain" id="PRO_5011520392" evidence="1">
    <location>
        <begin position="30"/>
        <end position="752"/>
    </location>
</feature>
<evidence type="ECO:0000259" key="2">
    <source>
        <dbReference type="PROSITE" id="PS50943"/>
    </source>
</evidence>
<proteinExistence type="predicted"/>
<feature type="domain" description="LysM" evidence="3">
    <location>
        <begin position="533"/>
        <end position="577"/>
    </location>
</feature>
<gene>
    <name evidence="4" type="ORF">SAMN05660297_01681</name>
</gene>
<evidence type="ECO:0000256" key="1">
    <source>
        <dbReference type="SAM" id="SignalP"/>
    </source>
</evidence>
<feature type="domain" description="LysM" evidence="3">
    <location>
        <begin position="653"/>
        <end position="697"/>
    </location>
</feature>
<accession>A0A1I0CIC8</accession>
<name>A0A1I0CIC8_9FIRM</name>
<dbReference type="InterPro" id="IPR001387">
    <property type="entry name" value="Cro/C1-type_HTH"/>
</dbReference>
<keyword evidence="5" id="KW-1185">Reference proteome</keyword>
<dbReference type="Gene3D" id="2.30.30.40">
    <property type="entry name" value="SH3 Domains"/>
    <property type="match status" value="1"/>
</dbReference>
<feature type="domain" description="LysM" evidence="3">
    <location>
        <begin position="705"/>
        <end position="749"/>
    </location>
</feature>
<dbReference type="RefSeq" id="WP_170834742.1">
    <property type="nucleotide sequence ID" value="NZ_FOHU01000005.1"/>
</dbReference>
<organism evidence="4 5">
    <name type="scientific">Natronincola peptidivorans</name>
    <dbReference type="NCBI Taxonomy" id="426128"/>
    <lineage>
        <taxon>Bacteria</taxon>
        <taxon>Bacillati</taxon>
        <taxon>Bacillota</taxon>
        <taxon>Clostridia</taxon>
        <taxon>Peptostreptococcales</taxon>
        <taxon>Natronincolaceae</taxon>
        <taxon>Natronincola</taxon>
    </lineage>
</organism>
<evidence type="ECO:0000259" key="3">
    <source>
        <dbReference type="PROSITE" id="PS51782"/>
    </source>
</evidence>
<dbReference type="Proteomes" id="UP000199568">
    <property type="component" value="Unassembled WGS sequence"/>
</dbReference>
<reference evidence="4 5" key="1">
    <citation type="submission" date="2016-10" db="EMBL/GenBank/DDBJ databases">
        <authorList>
            <person name="de Groot N.N."/>
        </authorList>
    </citation>
    <scope>NUCLEOTIDE SEQUENCE [LARGE SCALE GENOMIC DNA]</scope>
    <source>
        <strain evidence="4 5">DSM 18979</strain>
    </source>
</reference>